<keyword evidence="3" id="KW-0489">Methyltransferase</keyword>
<dbReference type="STRING" id="1209931.A0A135S1N9"/>
<name>A0A135S1N9_9PEZI</name>
<dbReference type="AlphaFoldDB" id="A0A135S1N9"/>
<dbReference type="SUPFAM" id="SSF53335">
    <property type="entry name" value="S-adenosyl-L-methionine-dependent methyltransferases"/>
    <property type="match status" value="1"/>
</dbReference>
<accession>A0A135S1N9</accession>
<evidence type="ECO:0000313" key="3">
    <source>
        <dbReference type="EMBL" id="KXH29667.1"/>
    </source>
</evidence>
<organism evidence="3 4">
    <name type="scientific">Colletotrichum salicis</name>
    <dbReference type="NCBI Taxonomy" id="1209931"/>
    <lineage>
        <taxon>Eukaryota</taxon>
        <taxon>Fungi</taxon>
        <taxon>Dikarya</taxon>
        <taxon>Ascomycota</taxon>
        <taxon>Pezizomycotina</taxon>
        <taxon>Sordariomycetes</taxon>
        <taxon>Hypocreomycetidae</taxon>
        <taxon>Glomerellales</taxon>
        <taxon>Glomerellaceae</taxon>
        <taxon>Colletotrichum</taxon>
        <taxon>Colletotrichum acutatum species complex</taxon>
    </lineage>
</organism>
<evidence type="ECO:0000313" key="4">
    <source>
        <dbReference type="Proteomes" id="UP000070121"/>
    </source>
</evidence>
<dbReference type="GO" id="GO:0008168">
    <property type="term" value="F:methyltransferase activity"/>
    <property type="evidence" value="ECO:0007669"/>
    <property type="project" value="UniProtKB-KW"/>
</dbReference>
<proteinExistence type="inferred from homology"/>
<comment type="similarity">
    <text evidence="1">Belongs to the methyltransferase superfamily. LaeA methyltransferase family.</text>
</comment>
<dbReference type="InterPro" id="IPR029063">
    <property type="entry name" value="SAM-dependent_MTases_sf"/>
</dbReference>
<dbReference type="Proteomes" id="UP000070121">
    <property type="component" value="Unassembled WGS sequence"/>
</dbReference>
<dbReference type="EMBL" id="JFFI01002583">
    <property type="protein sequence ID" value="KXH29667.1"/>
    <property type="molecule type" value="Genomic_DNA"/>
</dbReference>
<sequence>MADQTPQAEVATPQNDDDNTSDSSSLTTWDNNLYNCQKKNGARRVLDVGTGTGVWALDYADDHAEATVIGVDLSPIQPGFVPPNCSFKVDDIEKEWTWSKDFDFIFFRSMISSFASWPDMIAKAYENLEPGGYLGIQDNMFPLKCDDGTMPDDFKPLKWTKLLIEATDKIQRPITVAATFKQLVEDAGFVDVEEKREKWPFNPWPKDEKLKDLGSWSQASTMMGVEAISMAVFTRVLDWSPEETMFFCAEVRNEHRKIGVHAYYDVYSVWGRKPEAKEEDKQPSAYQKNIRGTLSLPRRITNIVQDSCLSSGRDLRCKMTMTSMIYRRTNQPS</sequence>
<dbReference type="CDD" id="cd02440">
    <property type="entry name" value="AdoMet_MTases"/>
    <property type="match status" value="1"/>
</dbReference>
<dbReference type="GO" id="GO:0032259">
    <property type="term" value="P:methylation"/>
    <property type="evidence" value="ECO:0007669"/>
    <property type="project" value="UniProtKB-KW"/>
</dbReference>
<dbReference type="PANTHER" id="PTHR43591:SF31">
    <property type="entry name" value="LAEA-LIKE, PUTATIVE (AFU_ORTHOLOGUE AFUA_8G01930)-RELATED"/>
    <property type="match status" value="1"/>
</dbReference>
<gene>
    <name evidence="3" type="ORF">CSAL01_02894</name>
</gene>
<dbReference type="Gene3D" id="3.40.50.150">
    <property type="entry name" value="Vaccinia Virus protein VP39"/>
    <property type="match status" value="1"/>
</dbReference>
<comment type="caution">
    <text evidence="3">The sequence shown here is derived from an EMBL/GenBank/DDBJ whole genome shotgun (WGS) entry which is preliminary data.</text>
</comment>
<keyword evidence="3" id="KW-0808">Transferase</keyword>
<feature type="region of interest" description="Disordered" evidence="2">
    <location>
        <begin position="1"/>
        <end position="26"/>
    </location>
</feature>
<dbReference type="OrthoDB" id="2013972at2759"/>
<protein>
    <submittedName>
        <fullName evidence="3">TAM domain methyltransferase</fullName>
    </submittedName>
</protein>
<dbReference type="Pfam" id="PF13489">
    <property type="entry name" value="Methyltransf_23"/>
    <property type="match status" value="1"/>
</dbReference>
<reference evidence="3 4" key="1">
    <citation type="submission" date="2014-02" db="EMBL/GenBank/DDBJ databases">
        <title>The genome sequence of Colletotrichum salicis CBS 607.94.</title>
        <authorList>
            <person name="Baroncelli R."/>
            <person name="Thon M.R."/>
        </authorList>
    </citation>
    <scope>NUCLEOTIDE SEQUENCE [LARGE SCALE GENOMIC DNA]</scope>
    <source>
        <strain evidence="3 4">CBS 607.94</strain>
    </source>
</reference>
<dbReference type="PANTHER" id="PTHR43591">
    <property type="entry name" value="METHYLTRANSFERASE"/>
    <property type="match status" value="1"/>
</dbReference>
<evidence type="ECO:0000256" key="2">
    <source>
        <dbReference type="SAM" id="MobiDB-lite"/>
    </source>
</evidence>
<evidence type="ECO:0000256" key="1">
    <source>
        <dbReference type="ARBA" id="ARBA00038158"/>
    </source>
</evidence>
<keyword evidence="4" id="KW-1185">Reference proteome</keyword>